<dbReference type="Gene3D" id="1.25.40.10">
    <property type="entry name" value="Tetratricopeptide repeat domain"/>
    <property type="match status" value="1"/>
</dbReference>
<evidence type="ECO:0000259" key="1">
    <source>
        <dbReference type="Pfam" id="PF00931"/>
    </source>
</evidence>
<dbReference type="Pfam" id="PF00931">
    <property type="entry name" value="NB-ARC"/>
    <property type="match status" value="1"/>
</dbReference>
<organism evidence="2 3">
    <name type="scientific">Streptosporangium fragile</name>
    <dbReference type="NCBI Taxonomy" id="46186"/>
    <lineage>
        <taxon>Bacteria</taxon>
        <taxon>Bacillati</taxon>
        <taxon>Actinomycetota</taxon>
        <taxon>Actinomycetes</taxon>
        <taxon>Streptosporangiales</taxon>
        <taxon>Streptosporangiaceae</taxon>
        <taxon>Streptosporangium</taxon>
    </lineage>
</organism>
<reference evidence="3" key="1">
    <citation type="journal article" date="2019" name="Int. J. Syst. Evol. Microbiol.">
        <title>The Global Catalogue of Microorganisms (GCM) 10K type strain sequencing project: providing services to taxonomists for standard genome sequencing and annotation.</title>
        <authorList>
            <consortium name="The Broad Institute Genomics Platform"/>
            <consortium name="The Broad Institute Genome Sequencing Center for Infectious Disease"/>
            <person name="Wu L."/>
            <person name="Ma J."/>
        </authorList>
    </citation>
    <scope>NUCLEOTIDE SEQUENCE [LARGE SCALE GENOMIC DNA]</scope>
    <source>
        <strain evidence="3">JCM 6242</strain>
    </source>
</reference>
<dbReference type="InterPro" id="IPR027417">
    <property type="entry name" value="P-loop_NTPase"/>
</dbReference>
<dbReference type="PANTHER" id="PTHR47691:SF3">
    <property type="entry name" value="HTH-TYPE TRANSCRIPTIONAL REGULATOR RV0890C-RELATED"/>
    <property type="match status" value="1"/>
</dbReference>
<proteinExistence type="predicted"/>
<dbReference type="Gene3D" id="3.40.50.300">
    <property type="entry name" value="P-loop containing nucleotide triphosphate hydrolases"/>
    <property type="match status" value="1"/>
</dbReference>
<protein>
    <recommendedName>
        <fullName evidence="1">NB-ARC domain-containing protein</fullName>
    </recommendedName>
</protein>
<dbReference type="InterPro" id="IPR002182">
    <property type="entry name" value="NB-ARC"/>
</dbReference>
<feature type="domain" description="NB-ARC" evidence="1">
    <location>
        <begin position="25"/>
        <end position="148"/>
    </location>
</feature>
<dbReference type="InterPro" id="IPR011990">
    <property type="entry name" value="TPR-like_helical_dom_sf"/>
</dbReference>
<evidence type="ECO:0000313" key="3">
    <source>
        <dbReference type="Proteomes" id="UP001500831"/>
    </source>
</evidence>
<dbReference type="SUPFAM" id="SSF52540">
    <property type="entry name" value="P-loop containing nucleoside triphosphate hydrolases"/>
    <property type="match status" value="1"/>
</dbReference>
<dbReference type="RefSeq" id="WP_344970633.1">
    <property type="nucleotide sequence ID" value="NZ_BAAAVI010000014.1"/>
</dbReference>
<dbReference type="Proteomes" id="UP001500831">
    <property type="component" value="Unassembled WGS sequence"/>
</dbReference>
<dbReference type="PANTHER" id="PTHR47691">
    <property type="entry name" value="REGULATOR-RELATED"/>
    <property type="match status" value="1"/>
</dbReference>
<dbReference type="EMBL" id="BAAAVI010000014">
    <property type="protein sequence ID" value="GAA2865312.1"/>
    <property type="molecule type" value="Genomic_DNA"/>
</dbReference>
<sequence>MERTPWWRGNLPAETSSFIGREIEVRRLLKLLSDTPLITITGAGGVGKSRIAVKVAEESHDSYADGTWLVEPAGRRDGDLLAHTVAAVLGLREQPPRPRTGMLVEFLADKNLLLVLDACEHLTDACRGLVTEILDAAPRVRVIATSRQALGLPREVPVPIEPFPVPGPGAEERRTNDALRLFLDRAADTVPGRRVTGTDLAAAVRICRRLDGVPLAVELAAGRLRALPAPRLADHLEERFAALPAGPAPAAQRTLRTAIDCCHELCTPAERLLWARLSVFAGTFDTEAVRRVCEDEHLPDASEPLAGLAATSLLARVPGGYRQPDAIREYGRERLARLGDEDRLVRRHRHHYLDLARRADADWYGPRQEEWAARLDAAAADLRLALDSGSPASPACVELSGRLWILWSCLGRLNEGRHYMARSIEAAPAADPGLPRLLWADGCVAVARGELELGRRRAEAALSAALDRGDYTTAGHAQLLLACRSLLVGDLGEVGPAVELVREYFRRGRADTVDEPLALVTVATAHTWRGEFARAVAALEEARRLCDARGERWVRACGDYVLSIARLGLDRVAEAAEAARESLDAKWRFRDAAGVVLALDQLAVIAAVGGDGHRTARLQGAVARLRTTFGLRRSDSRGMSEPGSVAERTARQLLGDEAYDAAFAEGYDDLDSAIAYALA</sequence>
<evidence type="ECO:0000313" key="2">
    <source>
        <dbReference type="EMBL" id="GAA2865312.1"/>
    </source>
</evidence>
<gene>
    <name evidence="2" type="ORF">GCM10010517_24640</name>
</gene>
<dbReference type="SUPFAM" id="SSF48452">
    <property type="entry name" value="TPR-like"/>
    <property type="match status" value="1"/>
</dbReference>
<comment type="caution">
    <text evidence="2">The sequence shown here is derived from an EMBL/GenBank/DDBJ whole genome shotgun (WGS) entry which is preliminary data.</text>
</comment>
<name>A0ABP6IDK4_9ACTN</name>
<accession>A0ABP6IDK4</accession>
<keyword evidence="3" id="KW-1185">Reference proteome</keyword>
<dbReference type="PRINTS" id="PR00364">
    <property type="entry name" value="DISEASERSIST"/>
</dbReference>